<evidence type="ECO:0000256" key="1">
    <source>
        <dbReference type="SAM" id="MobiDB-lite"/>
    </source>
</evidence>
<feature type="compositionally biased region" description="Polar residues" evidence="1">
    <location>
        <begin position="93"/>
        <end position="106"/>
    </location>
</feature>
<feature type="region of interest" description="Disordered" evidence="1">
    <location>
        <begin position="72"/>
        <end position="106"/>
    </location>
</feature>
<accession>A0A1E1IRH1</accession>
<organism evidence="2">
    <name type="scientific">Leishmania guyanensis</name>
    <dbReference type="NCBI Taxonomy" id="5670"/>
    <lineage>
        <taxon>Eukaryota</taxon>
        <taxon>Discoba</taxon>
        <taxon>Euglenozoa</taxon>
        <taxon>Kinetoplastea</taxon>
        <taxon>Metakinetoplastina</taxon>
        <taxon>Trypanosomatida</taxon>
        <taxon>Trypanosomatidae</taxon>
        <taxon>Leishmaniinae</taxon>
        <taxon>Leishmania</taxon>
        <taxon>Leishmania guyanensis species complex</taxon>
    </lineage>
</organism>
<evidence type="ECO:0000313" key="2">
    <source>
        <dbReference type="EMBL" id="CCM13790.1"/>
    </source>
</evidence>
<proteinExistence type="predicted"/>
<dbReference type="AlphaFoldDB" id="A0A1E1IRH1"/>
<reference evidence="2" key="1">
    <citation type="submission" date="2012-08" db="EMBL/GenBank/DDBJ databases">
        <title>Comparative genomics of metastatic and non-metastatic Leishmania guyanensis provides insights into polygenic factors involved in Leishmania RNA virus infection.</title>
        <authorList>
            <person name="Smith D."/>
            <person name="Hertz-Fowler C."/>
            <person name="Martin R."/>
            <person name="Dickens N."/>
            <person name="Fasel N."/>
            <person name="Falquet L."/>
            <person name="Beverley S."/>
            <person name="Zangger H."/>
            <person name="Calderon-Copete S."/>
            <person name="Mottram J."/>
            <person name="Xenarios I."/>
        </authorList>
    </citation>
    <scope>NUCLEOTIDE SEQUENCE</scope>
    <source>
        <strain evidence="2">MHOM/BR/75/M4147/SSU:IR2SAT-LUC</strain>
    </source>
</reference>
<name>A0A1E1IRH1_LEIGU</name>
<dbReference type="EMBL" id="CALQ01000370">
    <property type="protein sequence ID" value="CCM13790.1"/>
    <property type="molecule type" value="Genomic_DNA"/>
</dbReference>
<feature type="compositionally biased region" description="Basic and acidic residues" evidence="1">
    <location>
        <begin position="75"/>
        <end position="87"/>
    </location>
</feature>
<gene>
    <name evidence="2" type="primary">LgM4147LRVhigh.12.00430.00890</name>
    <name evidence="2" type="ORF">BN36_1213000</name>
</gene>
<protein>
    <submittedName>
        <fullName evidence="2">Uncharacterized protein</fullName>
    </submittedName>
</protein>
<sequence>MCSPMPLSCYVPRSSFRSLVWRRFSCCGGASGFPASQVSVRRTQGVRRTEYDGVKKRPIPTQRRNTWVTYIQPDAHGEGEREREKVQGRSLVARSQTSVNTRTLNH</sequence>